<dbReference type="RefSeq" id="XP_028133722.1">
    <property type="nucleotide sequence ID" value="XM_028277921.1"/>
</dbReference>
<organism evidence="2">
    <name type="scientific">Diabrotica virgifera virgifera</name>
    <name type="common">western corn rootworm</name>
    <dbReference type="NCBI Taxonomy" id="50390"/>
    <lineage>
        <taxon>Eukaryota</taxon>
        <taxon>Metazoa</taxon>
        <taxon>Ecdysozoa</taxon>
        <taxon>Arthropoda</taxon>
        <taxon>Hexapoda</taxon>
        <taxon>Insecta</taxon>
        <taxon>Pterygota</taxon>
        <taxon>Neoptera</taxon>
        <taxon>Endopterygota</taxon>
        <taxon>Coleoptera</taxon>
        <taxon>Polyphaga</taxon>
        <taxon>Cucujiformia</taxon>
        <taxon>Chrysomeloidea</taxon>
        <taxon>Chrysomelidae</taxon>
        <taxon>Galerucinae</taxon>
        <taxon>Diabroticina</taxon>
        <taxon>Diabroticites</taxon>
        <taxon>Diabrotica</taxon>
    </lineage>
</organism>
<dbReference type="InParanoid" id="A0A6P7FFN6"/>
<sequence>MRSYSILDDKMERSLLMVVFCCAMGFGVSVGVMGNAIDDNEFKGRELNARSILTSLASNFMSRGFITTGTAAGSSQIVSLNVTNLLVLLLVKALIFAAGSIGAGGFKGGEYARTVEDEKFLTDDEILMYLSFLTGSSGCLQNIACQQPLKAKKYAAAGDLLLKLSKMFSLTRDLEYDMVVQELEQASNVGLAGGSCSNFECVTRTF</sequence>
<name>A0A6P7FFN6_DIAVI</name>
<proteinExistence type="predicted"/>
<feature type="transmembrane region" description="Helical" evidence="1">
    <location>
        <begin position="126"/>
        <end position="144"/>
    </location>
</feature>
<evidence type="ECO:0000256" key="1">
    <source>
        <dbReference type="SAM" id="Phobius"/>
    </source>
</evidence>
<reference evidence="2" key="1">
    <citation type="submission" date="2025-08" db="UniProtKB">
        <authorList>
            <consortium name="RefSeq"/>
        </authorList>
    </citation>
    <scope>IDENTIFICATION</scope>
    <source>
        <tissue evidence="2">Whole insect</tissue>
    </source>
</reference>
<dbReference type="OrthoDB" id="6363452at2759"/>
<keyword evidence="1" id="KW-0812">Transmembrane</keyword>
<feature type="transmembrane region" description="Helical" evidence="1">
    <location>
        <begin position="15"/>
        <end position="37"/>
    </location>
</feature>
<keyword evidence="1" id="KW-0472">Membrane</keyword>
<accession>A0A6P7FFN6</accession>
<dbReference type="KEGG" id="dvv:114328935"/>
<evidence type="ECO:0000313" key="2">
    <source>
        <dbReference type="RefSeq" id="XP_028133722.1"/>
    </source>
</evidence>
<keyword evidence="1" id="KW-1133">Transmembrane helix</keyword>
<feature type="transmembrane region" description="Helical" evidence="1">
    <location>
        <begin position="85"/>
        <end position="106"/>
    </location>
</feature>
<protein>
    <submittedName>
        <fullName evidence="2">Uncharacterized protein LOC114328935</fullName>
    </submittedName>
</protein>
<gene>
    <name evidence="2" type="primary">LOC114328935</name>
</gene>
<dbReference type="AlphaFoldDB" id="A0A6P7FFN6"/>